<dbReference type="Proteomes" id="UP000314981">
    <property type="component" value="Chromosome 29"/>
</dbReference>
<sequence>ESAACRHGSYRSLLASCYSSPEMCFVFSNRYKLQTWQQLWLWLAEARQTLADHSWEMLLSLDSGSGHGSPEPDACLG</sequence>
<dbReference type="GO" id="GO:0004018">
    <property type="term" value="F:N6-(1,2-dicarboxyethyl)AMP AMP-lyase (fumarate-forming) activity"/>
    <property type="evidence" value="ECO:0007669"/>
    <property type="project" value="TreeGrafter"/>
</dbReference>
<dbReference type="InterPro" id="IPR024083">
    <property type="entry name" value="Fumarase/histidase_N"/>
</dbReference>
<name>A0A4W2DRM3_BOBOX</name>
<proteinExistence type="predicted"/>
<dbReference type="GO" id="GO:0070626">
    <property type="term" value="F:(S)-2-(5-amino-1-(5-phospho-D-ribosyl)imidazole-4-carboxamido) succinate lyase (fumarate-forming) activity"/>
    <property type="evidence" value="ECO:0007669"/>
    <property type="project" value="TreeGrafter"/>
</dbReference>
<evidence type="ECO:0000313" key="4">
    <source>
        <dbReference type="Proteomes" id="UP000314981"/>
    </source>
</evidence>
<dbReference type="GO" id="GO:0044208">
    <property type="term" value="P:'de novo' AMP biosynthetic process"/>
    <property type="evidence" value="ECO:0007669"/>
    <property type="project" value="TreeGrafter"/>
</dbReference>
<dbReference type="PANTHER" id="PTHR43172:SF1">
    <property type="entry name" value="ADENYLOSUCCINATE LYASE"/>
    <property type="match status" value="1"/>
</dbReference>
<organism evidence="3 4">
    <name type="scientific">Bos indicus x Bos taurus</name>
    <name type="common">Hybrid cattle</name>
    <dbReference type="NCBI Taxonomy" id="30522"/>
    <lineage>
        <taxon>Eukaryota</taxon>
        <taxon>Metazoa</taxon>
        <taxon>Chordata</taxon>
        <taxon>Craniata</taxon>
        <taxon>Vertebrata</taxon>
        <taxon>Euteleostomi</taxon>
        <taxon>Mammalia</taxon>
        <taxon>Eutheria</taxon>
        <taxon>Laurasiatheria</taxon>
        <taxon>Artiodactyla</taxon>
        <taxon>Ruminantia</taxon>
        <taxon>Pecora</taxon>
        <taxon>Bovidae</taxon>
        <taxon>Bovinae</taxon>
        <taxon>Bos</taxon>
    </lineage>
</organism>
<dbReference type="OMA" id="YSSPEMC"/>
<dbReference type="GO" id="GO:0005829">
    <property type="term" value="C:cytosol"/>
    <property type="evidence" value="ECO:0007669"/>
    <property type="project" value="TreeGrafter"/>
</dbReference>
<evidence type="ECO:0000313" key="5">
    <source>
        <dbReference type="Proteomes" id="UP000429181"/>
    </source>
</evidence>
<dbReference type="PANTHER" id="PTHR43172">
    <property type="entry name" value="ADENYLOSUCCINATE LYASE"/>
    <property type="match status" value="1"/>
</dbReference>
<keyword evidence="2" id="KW-0456">Lyase</keyword>
<comment type="subunit">
    <text evidence="1">Homotetramer. Residues from neighboring subunits contribute catalytic and substrate-binding residues to each active site.</text>
</comment>
<accession>A0A4W2DRM3</accession>
<dbReference type="Proteomes" id="UP000429181">
    <property type="component" value="Chromosome 29"/>
</dbReference>
<dbReference type="GeneTree" id="ENSGT00960000191094"/>
<dbReference type="Gene3D" id="1.10.275.10">
    <property type="entry name" value="Fumarase/aspartase (N-terminal domain)"/>
    <property type="match status" value="1"/>
</dbReference>
<keyword evidence="4" id="KW-1185">Reference proteome</keyword>
<reference evidence="4 5" key="1">
    <citation type="submission" date="2018-11" db="EMBL/GenBank/DDBJ databases">
        <title>Haplotype-resolved cattle genomes.</title>
        <authorList>
            <person name="Low W.Y."/>
            <person name="Tearle R."/>
            <person name="Bickhart D.M."/>
            <person name="Rosen B.D."/>
            <person name="Koren S."/>
            <person name="Rhie A."/>
            <person name="Hiendleder S."/>
            <person name="Phillippy A.M."/>
            <person name="Smith T.P.L."/>
            <person name="Williams J.L."/>
        </authorList>
    </citation>
    <scope>NUCLEOTIDE SEQUENCE [LARGE SCALE GENOMIC DNA]</scope>
</reference>
<evidence type="ECO:0000313" key="3">
    <source>
        <dbReference type="Ensembl" id="ENSBIXP00000029180.1"/>
    </source>
</evidence>
<dbReference type="STRING" id="30522.A0A4W2DRM3"/>
<evidence type="ECO:0000256" key="1">
    <source>
        <dbReference type="ARBA" id="ARBA00011668"/>
    </source>
</evidence>
<dbReference type="Ensembl" id="ENSBIXT00000007957.1">
    <property type="protein sequence ID" value="ENSBIXP00000029180.1"/>
    <property type="gene ID" value="ENSBIXG00000010729.1"/>
</dbReference>
<dbReference type="Ensembl" id="ENSBIXT00005049989.1">
    <property type="protein sequence ID" value="ENSBIXP00005040358.1"/>
    <property type="gene ID" value="ENSBIXG00005023006.1"/>
</dbReference>
<evidence type="ECO:0000256" key="2">
    <source>
        <dbReference type="ARBA" id="ARBA00023239"/>
    </source>
</evidence>
<protein>
    <submittedName>
        <fullName evidence="3">Uncharacterized protein</fullName>
    </submittedName>
</protein>
<reference evidence="3" key="2">
    <citation type="submission" date="2025-05" db="UniProtKB">
        <authorList>
            <consortium name="Ensembl"/>
        </authorList>
    </citation>
    <scope>IDENTIFICATION</scope>
</reference>
<dbReference type="AlphaFoldDB" id="A0A4W2DRM3"/>